<dbReference type="InterPro" id="IPR029033">
    <property type="entry name" value="His_PPase_superfam"/>
</dbReference>
<keyword evidence="1" id="KW-0378">Hydrolase</keyword>
<dbReference type="PANTHER" id="PTHR20935:SF1">
    <property type="entry name" value="SLL1549 PROTEIN"/>
    <property type="match status" value="1"/>
</dbReference>
<name>A0A372ZN24_9ACTN</name>
<dbReference type="SUPFAM" id="SSF53254">
    <property type="entry name" value="Phosphoglycerate mutase-like"/>
    <property type="match status" value="1"/>
</dbReference>
<dbReference type="RefSeq" id="WP_117485233.1">
    <property type="nucleotide sequence ID" value="NZ_QVIG01000001.1"/>
</dbReference>
<feature type="region of interest" description="Disordered" evidence="2">
    <location>
        <begin position="1"/>
        <end position="37"/>
    </location>
</feature>
<dbReference type="Proteomes" id="UP000263377">
    <property type="component" value="Unassembled WGS sequence"/>
</dbReference>
<evidence type="ECO:0000313" key="3">
    <source>
        <dbReference type="EMBL" id="RGD56675.1"/>
    </source>
</evidence>
<accession>A0A372ZN24</accession>
<dbReference type="Gene3D" id="3.40.50.1240">
    <property type="entry name" value="Phosphoglycerate mutase-like"/>
    <property type="match status" value="1"/>
</dbReference>
<dbReference type="AlphaFoldDB" id="A0A372ZN24"/>
<feature type="compositionally biased region" description="Basic and acidic residues" evidence="2">
    <location>
        <begin position="15"/>
        <end position="37"/>
    </location>
</feature>
<evidence type="ECO:0000256" key="1">
    <source>
        <dbReference type="ARBA" id="ARBA00022801"/>
    </source>
</evidence>
<dbReference type="CDD" id="cd07067">
    <property type="entry name" value="HP_PGM_like"/>
    <property type="match status" value="1"/>
</dbReference>
<protein>
    <submittedName>
        <fullName evidence="3">Histidine phosphatase family protein</fullName>
    </submittedName>
</protein>
<evidence type="ECO:0000313" key="4">
    <source>
        <dbReference type="Proteomes" id="UP000263377"/>
    </source>
</evidence>
<proteinExistence type="predicted"/>
<keyword evidence="4" id="KW-1185">Reference proteome</keyword>
<organism evidence="3 4">
    <name type="scientific">Kitasatospora xanthocidica</name>
    <dbReference type="NCBI Taxonomy" id="83382"/>
    <lineage>
        <taxon>Bacteria</taxon>
        <taxon>Bacillati</taxon>
        <taxon>Actinomycetota</taxon>
        <taxon>Actinomycetes</taxon>
        <taxon>Kitasatosporales</taxon>
        <taxon>Streptomycetaceae</taxon>
        <taxon>Kitasatospora</taxon>
    </lineage>
</organism>
<comment type="caution">
    <text evidence="3">The sequence shown here is derived from an EMBL/GenBank/DDBJ whole genome shotgun (WGS) entry which is preliminary data.</text>
</comment>
<dbReference type="GO" id="GO:0016787">
    <property type="term" value="F:hydrolase activity"/>
    <property type="evidence" value="ECO:0007669"/>
    <property type="project" value="UniProtKB-KW"/>
</dbReference>
<dbReference type="PANTHER" id="PTHR20935">
    <property type="entry name" value="PHOSPHOGLYCERATE MUTASE-RELATED"/>
    <property type="match status" value="1"/>
</dbReference>
<reference evidence="3 4" key="1">
    <citation type="submission" date="2018-08" db="EMBL/GenBank/DDBJ databases">
        <title>Diversity &amp; Physiological Properties of Lignin-Decomposing Actinobacteria from Soil.</title>
        <authorList>
            <person name="Roh S.G."/>
            <person name="Kim S.B."/>
        </authorList>
    </citation>
    <scope>NUCLEOTIDE SEQUENCE [LARGE SCALE GENOMIC DNA]</scope>
    <source>
        <strain evidence="3 4">MMS17-GH009</strain>
    </source>
</reference>
<dbReference type="Pfam" id="PF00300">
    <property type="entry name" value="His_Phos_1"/>
    <property type="match status" value="1"/>
</dbReference>
<evidence type="ECO:0000256" key="2">
    <source>
        <dbReference type="SAM" id="MobiDB-lite"/>
    </source>
</evidence>
<gene>
    <name evidence="3" type="ORF">DR950_01705</name>
</gene>
<dbReference type="InterPro" id="IPR051021">
    <property type="entry name" value="Mito_Ser/Thr_phosphatase"/>
</dbReference>
<dbReference type="InterPro" id="IPR013078">
    <property type="entry name" value="His_Pase_superF_clade-1"/>
</dbReference>
<dbReference type="EMBL" id="QVIG01000001">
    <property type="protein sequence ID" value="RGD56675.1"/>
    <property type="molecule type" value="Genomic_DNA"/>
</dbReference>
<sequence>MSEESTRRIVVLRHSKAEHPDVDDHERPLADRGREDAPAAGRWIAGAGITPDLALVSTAVRTRETWRLAAAELPVVPKTVAEERVYEASLGELIALLNEQSDEVRDLVLVGHNPGVHALADALAGEAEGDLLARMNRSGFPTSAIAVLEFQGSWKAVEHGVGRLTAFWTPHA</sequence>